<dbReference type="InterPro" id="IPR018485">
    <property type="entry name" value="FGGY_C"/>
</dbReference>
<proteinExistence type="inferred from homology"/>
<organism evidence="7 8">
    <name type="scientific">Burkholderia thailandensis (strain ATCC 700388 / DSM 13276 / CCUG 48851 / CIP 106301 / E264)</name>
    <dbReference type="NCBI Taxonomy" id="271848"/>
    <lineage>
        <taxon>Bacteria</taxon>
        <taxon>Pseudomonadati</taxon>
        <taxon>Pseudomonadota</taxon>
        <taxon>Betaproteobacteria</taxon>
        <taxon>Burkholderiales</taxon>
        <taxon>Burkholderiaceae</taxon>
        <taxon>Burkholderia</taxon>
        <taxon>pseudomallei group</taxon>
    </lineage>
</organism>
<evidence type="ECO:0000259" key="5">
    <source>
        <dbReference type="Pfam" id="PF00370"/>
    </source>
</evidence>
<evidence type="ECO:0000313" key="8">
    <source>
        <dbReference type="Proteomes" id="UP000001930"/>
    </source>
</evidence>
<gene>
    <name evidence="7" type="ordered locus">BTH_II0307</name>
</gene>
<keyword evidence="8" id="KW-1185">Reference proteome</keyword>
<sequence>MRRRRARQRAIAGKRRFEITRKLRCATLASRTIVSVESSLAYRRMPALPGTCRCPVDQSTSLPRSRVRSSHRGHPERRRRTLSRRSLDYASNMSRNVPTKGGAMAEPGPCVLAIDLGTSGPKAAVVSLDGRVVAAARDAVAMLRVPGGGVEQDPLDVWRAVRHACGVALHAAGVAPRGVLAVACSSQYSSIVPVGADGAPVANMMLWLDRRGAPRAVRDIAGCPAPADSLLRQWRWLRVHGLPPVEGGISLTHMRYLKYAKPDVYARTAAFLEPMDYLNLRFTGRMCANQCTAFMSLAVDNRHLNATRYDPRLVRYSRIDPDKLPELLPVDAIVGRVLPDVADELGLSRDTPVVAGLNDTQAGGIGAHAFAGDHAALSIGSSSVMIAHVRFKRTDIRHAILSMPSPVPDTYFVMAENGVGGAALKHFIEQQVYADDPFGALPRDDCFARLQKAIDATPPGSGGVMFMPWLAGSLAPRADASMRGGFVNLGLDATRSHLARAVLEGVAMNLRWLRGPVEAFVKRRFSHFALYGGGAESDAWSQIVADVLGAPVHRIEQPQYTTCVGVALLAFQRLGLLGFDDFASRVRIRGVCEPNRANADVYAEMSAQFVEAFTRNRPIFRALQRNLREPRASPVAGRSLF</sequence>
<feature type="region of interest" description="Disordered" evidence="4">
    <location>
        <begin position="54"/>
        <end position="84"/>
    </location>
</feature>
<dbReference type="Pfam" id="PF02782">
    <property type="entry name" value="FGGY_C"/>
    <property type="match status" value="1"/>
</dbReference>
<dbReference type="InterPro" id="IPR018484">
    <property type="entry name" value="FGGY_N"/>
</dbReference>
<name>Q2T8J1_BURTA</name>
<protein>
    <submittedName>
        <fullName evidence="7">Carbohydrate kinase, FGGY family, putative</fullName>
    </submittedName>
</protein>
<dbReference type="Proteomes" id="UP000001930">
    <property type="component" value="Chromosome II"/>
</dbReference>
<dbReference type="KEGG" id="bte:BTH_II0307"/>
<evidence type="ECO:0000313" key="7">
    <source>
        <dbReference type="EMBL" id="ABC35650.1"/>
    </source>
</evidence>
<feature type="domain" description="Carbohydrate kinase FGGY C-terminal" evidence="6">
    <location>
        <begin position="376"/>
        <end position="571"/>
    </location>
</feature>
<dbReference type="GO" id="GO:0016301">
    <property type="term" value="F:kinase activity"/>
    <property type="evidence" value="ECO:0007669"/>
    <property type="project" value="UniProtKB-KW"/>
</dbReference>
<dbReference type="Pfam" id="PF00370">
    <property type="entry name" value="FGGY_N"/>
    <property type="match status" value="1"/>
</dbReference>
<keyword evidence="3 7" id="KW-0418">Kinase</keyword>
<evidence type="ECO:0000256" key="4">
    <source>
        <dbReference type="SAM" id="MobiDB-lite"/>
    </source>
</evidence>
<feature type="compositionally biased region" description="Basic residues" evidence="4">
    <location>
        <begin position="65"/>
        <end position="83"/>
    </location>
</feature>
<dbReference type="CDD" id="cd07805">
    <property type="entry name" value="ASKHA_NBD_FGGY_CvXK-like"/>
    <property type="match status" value="1"/>
</dbReference>
<dbReference type="InterPro" id="IPR050406">
    <property type="entry name" value="FGGY_Carb_Kinase"/>
</dbReference>
<reference evidence="7 8" key="1">
    <citation type="journal article" date="2005" name="BMC Genomics">
        <title>Bacterial genome adaptation to niches: divergence of the potential virulence genes in three Burkholderia species of different survival strategies.</title>
        <authorList>
            <person name="Kim H.S."/>
            <person name="Schell M.A."/>
            <person name="Yu Y."/>
            <person name="Ulrich R.L."/>
            <person name="Sarria S.H."/>
            <person name="Nierman W.C."/>
            <person name="DeShazer D."/>
        </authorList>
    </citation>
    <scope>NUCLEOTIDE SEQUENCE [LARGE SCALE GENOMIC DNA]</scope>
    <source>
        <strain evidence="8">ATCC 700388 / DSM 13276 / CCUG 48851 / CIP 106301 / E264</strain>
    </source>
</reference>
<dbReference type="HOGENOM" id="CLU_009281_3_3_4"/>
<dbReference type="PANTHER" id="PTHR43095">
    <property type="entry name" value="SUGAR KINASE"/>
    <property type="match status" value="1"/>
</dbReference>
<dbReference type="GO" id="GO:0005975">
    <property type="term" value="P:carbohydrate metabolic process"/>
    <property type="evidence" value="ECO:0007669"/>
    <property type="project" value="InterPro"/>
</dbReference>
<dbReference type="EMBL" id="CP000085">
    <property type="protein sequence ID" value="ABC35650.1"/>
    <property type="molecule type" value="Genomic_DNA"/>
</dbReference>
<dbReference type="AlphaFoldDB" id="Q2T8J1"/>
<evidence type="ECO:0000256" key="1">
    <source>
        <dbReference type="ARBA" id="ARBA00009156"/>
    </source>
</evidence>
<dbReference type="InterPro" id="IPR043129">
    <property type="entry name" value="ATPase_NBD"/>
</dbReference>
<accession>Q2T8J1</accession>
<dbReference type="SUPFAM" id="SSF53067">
    <property type="entry name" value="Actin-like ATPase domain"/>
    <property type="match status" value="2"/>
</dbReference>
<comment type="similarity">
    <text evidence="1">Belongs to the FGGY kinase family.</text>
</comment>
<evidence type="ECO:0000256" key="2">
    <source>
        <dbReference type="ARBA" id="ARBA00022679"/>
    </source>
</evidence>
<dbReference type="Gene3D" id="3.30.420.40">
    <property type="match status" value="2"/>
</dbReference>
<dbReference type="PANTHER" id="PTHR43095:SF5">
    <property type="entry name" value="XYLULOSE KINASE"/>
    <property type="match status" value="1"/>
</dbReference>
<feature type="domain" description="Carbohydrate kinase FGGY N-terminal" evidence="5">
    <location>
        <begin position="111"/>
        <end position="366"/>
    </location>
</feature>
<keyword evidence="2" id="KW-0808">Transferase</keyword>
<evidence type="ECO:0000259" key="6">
    <source>
        <dbReference type="Pfam" id="PF02782"/>
    </source>
</evidence>
<evidence type="ECO:0000256" key="3">
    <source>
        <dbReference type="ARBA" id="ARBA00022777"/>
    </source>
</evidence>